<reference evidence="2" key="1">
    <citation type="submission" date="2015-07" db="EMBL/GenBank/DDBJ databases">
        <title>MeaNS - Measles Nucleotide Surveillance Program.</title>
        <authorList>
            <person name="Tran T."/>
            <person name="Druce J."/>
        </authorList>
    </citation>
    <scope>NUCLEOTIDE SEQUENCE</scope>
    <source>
        <strain evidence="2">UCB-OBI-ISO-001</strain>
        <tissue evidence="2">Gonad</tissue>
    </source>
</reference>
<accession>A0A0L8H8C1</accession>
<gene>
    <name evidence="2" type="ORF">OCBIM_22020153mg</name>
</gene>
<evidence type="ECO:0000256" key="1">
    <source>
        <dbReference type="SAM" id="MobiDB-lite"/>
    </source>
</evidence>
<organism evidence="2">
    <name type="scientific">Octopus bimaculoides</name>
    <name type="common">California two-spotted octopus</name>
    <dbReference type="NCBI Taxonomy" id="37653"/>
    <lineage>
        <taxon>Eukaryota</taxon>
        <taxon>Metazoa</taxon>
        <taxon>Spiralia</taxon>
        <taxon>Lophotrochozoa</taxon>
        <taxon>Mollusca</taxon>
        <taxon>Cephalopoda</taxon>
        <taxon>Coleoidea</taxon>
        <taxon>Octopodiformes</taxon>
        <taxon>Octopoda</taxon>
        <taxon>Incirrata</taxon>
        <taxon>Octopodidae</taxon>
        <taxon>Octopus</taxon>
    </lineage>
</organism>
<feature type="compositionally biased region" description="Basic and acidic residues" evidence="1">
    <location>
        <begin position="1"/>
        <end position="12"/>
    </location>
</feature>
<dbReference type="OrthoDB" id="44841at2759"/>
<feature type="region of interest" description="Disordered" evidence="1">
    <location>
        <begin position="1"/>
        <end position="59"/>
    </location>
</feature>
<dbReference type="EMBL" id="KQ418863">
    <property type="protein sequence ID" value="KOF85526.1"/>
    <property type="molecule type" value="Genomic_DNA"/>
</dbReference>
<name>A0A0L8H8C1_OCTBM</name>
<sequence>MNQGSKFRDVKPKTYQVMKDEEESGGGAPPASIFGRKKEDRSKYLKEDKKTIQKAFGQS</sequence>
<protein>
    <submittedName>
        <fullName evidence="2">Uncharacterized protein</fullName>
    </submittedName>
</protein>
<feature type="compositionally biased region" description="Basic and acidic residues" evidence="1">
    <location>
        <begin position="36"/>
        <end position="51"/>
    </location>
</feature>
<proteinExistence type="predicted"/>
<dbReference type="AlphaFoldDB" id="A0A0L8H8C1"/>
<evidence type="ECO:0000313" key="2">
    <source>
        <dbReference type="EMBL" id="KOF85526.1"/>
    </source>
</evidence>